<dbReference type="AlphaFoldDB" id="A0A074Z541"/>
<dbReference type="RefSeq" id="XP_009174030.1">
    <property type="nucleotide sequence ID" value="XM_009175766.1"/>
</dbReference>
<proteinExistence type="predicted"/>
<evidence type="ECO:0000313" key="2">
    <source>
        <dbReference type="Proteomes" id="UP000054324"/>
    </source>
</evidence>
<protein>
    <recommendedName>
        <fullName evidence="3">Reverse transcriptase domain-containing protein</fullName>
    </recommendedName>
</protein>
<dbReference type="OrthoDB" id="5584001at2759"/>
<evidence type="ECO:0000313" key="1">
    <source>
        <dbReference type="EMBL" id="KER22211.1"/>
    </source>
</evidence>
<name>A0A074Z541_OPIVI</name>
<dbReference type="PANTHER" id="PTHR21301">
    <property type="entry name" value="REVERSE TRANSCRIPTASE"/>
    <property type="match status" value="1"/>
</dbReference>
<gene>
    <name evidence="1" type="ORF">T265_09636</name>
</gene>
<dbReference type="PANTHER" id="PTHR21301:SF10">
    <property type="entry name" value="REVERSE TRANSCRIPTASE DOMAIN-CONTAINING PROTEIN"/>
    <property type="match status" value="1"/>
</dbReference>
<evidence type="ECO:0008006" key="3">
    <source>
        <dbReference type="Google" id="ProtNLM"/>
    </source>
</evidence>
<dbReference type="KEGG" id="ovi:T265_09636"/>
<dbReference type="Proteomes" id="UP000054324">
    <property type="component" value="Unassembled WGS sequence"/>
</dbReference>
<sequence>MLHPHVLASGERRAFAAELFIIKCQLNSYTLLDREAKLSYASCLQKLNIHPLFQRVFLNFSGYSLTVSQIRANATKRLHKFRNRSHFSRDTKRTYEKTYYSHASSSVVSPVQCWFTVDMGKQMPMCPQIHRLQVEREELLGTDGKSSSPCSEKYFMEDVEQRALAGFPYPPNIFWRYVNDTFVLVKRNKVSEFLELSESDLNPHIKLRMEIESTSGTLPFLHRMTQDCGKLKTAHIPSRYSLVLPQSGKGRGNSSGWSANLLTGRSVVRTRPLPFDFPCLDQGNLAISQLLCFLRVAWQLGIRRLLQLNERVRALCTEEANRTADEIEVMNKLRGCGYPASLIRRQLRRVLLPVEKPNREWIRTAVIPYKPGTSEVIRRIIDMANISVTFQRVDTLRSALVQLKDRLPANRTKDFQKYLEKSVKTCFVIIITDSMTSVFNADASLPYHHDLFESLIVKKRTFTQAIWIEADNKNATDIGCQPHLVVSPTRHKKSVKTCFVIIITDSMTSVFNADASLPYHHDLFESLIVKKRVKTFTQAIWIEADNKNATDIGCQPHLVVSPTRHKKSVKTCFVIIITDSMTSVFNADASLPYHHDLFESLIVKKRVKTFTQAIWIEADNKNATDIGCQPHLVVSPTRHSEDHAIPILEGECVSACGLIPNKCTNAGRLNEKTAVHQLRSWLETGTFC</sequence>
<keyword evidence="2" id="KW-1185">Reference proteome</keyword>
<dbReference type="EMBL" id="KL596911">
    <property type="protein sequence ID" value="KER22211.1"/>
    <property type="molecule type" value="Genomic_DNA"/>
</dbReference>
<organism evidence="1 2">
    <name type="scientific">Opisthorchis viverrini</name>
    <name type="common">Southeast Asian liver fluke</name>
    <dbReference type="NCBI Taxonomy" id="6198"/>
    <lineage>
        <taxon>Eukaryota</taxon>
        <taxon>Metazoa</taxon>
        <taxon>Spiralia</taxon>
        <taxon>Lophotrochozoa</taxon>
        <taxon>Platyhelminthes</taxon>
        <taxon>Trematoda</taxon>
        <taxon>Digenea</taxon>
        <taxon>Opisthorchiida</taxon>
        <taxon>Opisthorchiata</taxon>
        <taxon>Opisthorchiidae</taxon>
        <taxon>Opisthorchis</taxon>
    </lineage>
</organism>
<dbReference type="GeneID" id="20323804"/>
<reference evidence="1 2" key="1">
    <citation type="submission" date="2013-11" db="EMBL/GenBank/DDBJ databases">
        <title>Opisthorchis viverrini - life in the bile duct.</title>
        <authorList>
            <person name="Young N.D."/>
            <person name="Nagarajan N."/>
            <person name="Lin S.J."/>
            <person name="Korhonen P.K."/>
            <person name="Jex A.R."/>
            <person name="Hall R.S."/>
            <person name="Safavi-Hemami H."/>
            <person name="Kaewkong W."/>
            <person name="Bertrand D."/>
            <person name="Gao S."/>
            <person name="Seet Q."/>
            <person name="Wongkham S."/>
            <person name="Teh B.T."/>
            <person name="Wongkham C."/>
            <person name="Intapan P.M."/>
            <person name="Maleewong W."/>
            <person name="Yang X."/>
            <person name="Hu M."/>
            <person name="Wang Z."/>
            <person name="Hofmann A."/>
            <person name="Sternberg P.W."/>
            <person name="Tan P."/>
            <person name="Wang J."/>
            <person name="Gasser R.B."/>
        </authorList>
    </citation>
    <scope>NUCLEOTIDE SEQUENCE [LARGE SCALE GENOMIC DNA]</scope>
</reference>
<dbReference type="CTD" id="20323804"/>
<accession>A0A074Z541</accession>